<dbReference type="InterPro" id="IPR025699">
    <property type="entry name" value="ABC2_memb-like"/>
</dbReference>
<gene>
    <name evidence="2" type="ORF">HMPREF3293_01405</name>
</gene>
<keyword evidence="1" id="KW-1133">Transmembrane helix</keyword>
<feature type="transmembrane region" description="Helical" evidence="1">
    <location>
        <begin position="113"/>
        <end position="132"/>
    </location>
</feature>
<comment type="caution">
    <text evidence="2">The sequence shown here is derived from an EMBL/GenBank/DDBJ whole genome shotgun (WGS) entry which is preliminary data.</text>
</comment>
<dbReference type="EMBL" id="LSZW01000057">
    <property type="protein sequence ID" value="KXK65683.1"/>
    <property type="molecule type" value="Genomic_DNA"/>
</dbReference>
<dbReference type="KEGG" id="cmiu:B1H56_12115"/>
<feature type="transmembrane region" description="Helical" evidence="1">
    <location>
        <begin position="72"/>
        <end position="93"/>
    </location>
</feature>
<feature type="transmembrane region" description="Helical" evidence="1">
    <location>
        <begin position="144"/>
        <end position="173"/>
    </location>
</feature>
<dbReference type="RefSeq" id="WP_066520900.1">
    <property type="nucleotide sequence ID" value="NZ_CABMOF010000004.1"/>
</dbReference>
<evidence type="ECO:0000313" key="3">
    <source>
        <dbReference type="Proteomes" id="UP000070366"/>
    </source>
</evidence>
<keyword evidence="1" id="KW-0472">Membrane</keyword>
<dbReference type="OrthoDB" id="2216839at2"/>
<accession>A0A136Q4T3</accession>
<feature type="transmembrane region" description="Helical" evidence="1">
    <location>
        <begin position="185"/>
        <end position="203"/>
    </location>
</feature>
<dbReference type="Pfam" id="PF13346">
    <property type="entry name" value="ABC2_membrane_5"/>
    <property type="match status" value="1"/>
</dbReference>
<name>A0A136Q4T3_9FIRM</name>
<keyword evidence="3" id="KW-1185">Reference proteome</keyword>
<feature type="transmembrane region" description="Helical" evidence="1">
    <location>
        <begin position="35"/>
        <end position="52"/>
    </location>
</feature>
<evidence type="ECO:0008006" key="4">
    <source>
        <dbReference type="Google" id="ProtNLM"/>
    </source>
</evidence>
<dbReference type="AlphaFoldDB" id="A0A136Q4T3"/>
<protein>
    <recommendedName>
        <fullName evidence="4">ABC-2 transporter permease</fullName>
    </recommendedName>
</protein>
<evidence type="ECO:0000313" key="2">
    <source>
        <dbReference type="EMBL" id="KXK65683.1"/>
    </source>
</evidence>
<dbReference type="Proteomes" id="UP000070366">
    <property type="component" value="Unassembled WGS sequence"/>
</dbReference>
<dbReference type="STRING" id="626937.HMPREF3293_01405"/>
<sequence length="215" mass="23906">MKDLVYKELKLALHPAAIIFLCLSSMLMIPSYPYFIIFFYTCLGVFFICMSGRENKDIYFTMLLPVQKREIVGARFLLVALIELLQFAAAVPFAFLHNAAYPGPNAAGMNVNVAFFGFAFLLLGLFNLVFFTKYYKDPNKVGTPFLLGCIAFAAGMLLVEACMHALPFAAAYLNAQGTQNLPHQLAALACGAALWALFTMAAYRRSVKRFEAFDL</sequence>
<keyword evidence="1" id="KW-0812">Transmembrane</keyword>
<feature type="transmembrane region" description="Helical" evidence="1">
    <location>
        <begin position="12"/>
        <end position="29"/>
    </location>
</feature>
<evidence type="ECO:0000256" key="1">
    <source>
        <dbReference type="SAM" id="Phobius"/>
    </source>
</evidence>
<reference evidence="2 3" key="1">
    <citation type="submission" date="2016-02" db="EMBL/GenBank/DDBJ databases">
        <authorList>
            <person name="Wen L."/>
            <person name="He K."/>
            <person name="Yang H."/>
        </authorList>
    </citation>
    <scope>NUCLEOTIDE SEQUENCE [LARGE SCALE GENOMIC DNA]</scope>
    <source>
        <strain evidence="2 3">DSM 22607</strain>
    </source>
</reference>
<proteinExistence type="predicted"/>
<organism evidence="2 3">
    <name type="scientific">Christensenella minuta</name>
    <dbReference type="NCBI Taxonomy" id="626937"/>
    <lineage>
        <taxon>Bacteria</taxon>
        <taxon>Bacillati</taxon>
        <taxon>Bacillota</taxon>
        <taxon>Clostridia</taxon>
        <taxon>Christensenellales</taxon>
        <taxon>Christensenellaceae</taxon>
        <taxon>Christensenella</taxon>
    </lineage>
</organism>